<evidence type="ECO:0000313" key="1">
    <source>
        <dbReference type="EMBL" id="KAJ1152998.1"/>
    </source>
</evidence>
<sequence>MTSLAAHWVRHERSQQLELEGEIVRAEEVLKAGRVSEAGRGAAPEHLGDLHARFRAMHEVKVDQTGKLVERITLYTAKVVENC</sequence>
<accession>A0AAV7RPY0</accession>
<name>A0AAV7RPY0_PLEWA</name>
<proteinExistence type="predicted"/>
<gene>
    <name evidence="1" type="ORF">NDU88_005770</name>
</gene>
<evidence type="ECO:0000313" key="2">
    <source>
        <dbReference type="Proteomes" id="UP001066276"/>
    </source>
</evidence>
<dbReference type="AlphaFoldDB" id="A0AAV7RPY0"/>
<reference evidence="1" key="1">
    <citation type="journal article" date="2022" name="bioRxiv">
        <title>Sequencing and chromosome-scale assembly of the giantPleurodeles waltlgenome.</title>
        <authorList>
            <person name="Brown T."/>
            <person name="Elewa A."/>
            <person name="Iarovenko S."/>
            <person name="Subramanian E."/>
            <person name="Araus A.J."/>
            <person name="Petzold A."/>
            <person name="Susuki M."/>
            <person name="Suzuki K.-i.T."/>
            <person name="Hayashi T."/>
            <person name="Toyoda A."/>
            <person name="Oliveira C."/>
            <person name="Osipova E."/>
            <person name="Leigh N.D."/>
            <person name="Simon A."/>
            <person name="Yun M.H."/>
        </authorList>
    </citation>
    <scope>NUCLEOTIDE SEQUENCE</scope>
    <source>
        <strain evidence="1">20211129_DDA</strain>
        <tissue evidence="1">Liver</tissue>
    </source>
</reference>
<organism evidence="1 2">
    <name type="scientific">Pleurodeles waltl</name>
    <name type="common">Iberian ribbed newt</name>
    <dbReference type="NCBI Taxonomy" id="8319"/>
    <lineage>
        <taxon>Eukaryota</taxon>
        <taxon>Metazoa</taxon>
        <taxon>Chordata</taxon>
        <taxon>Craniata</taxon>
        <taxon>Vertebrata</taxon>
        <taxon>Euteleostomi</taxon>
        <taxon>Amphibia</taxon>
        <taxon>Batrachia</taxon>
        <taxon>Caudata</taxon>
        <taxon>Salamandroidea</taxon>
        <taxon>Salamandridae</taxon>
        <taxon>Pleurodelinae</taxon>
        <taxon>Pleurodeles</taxon>
    </lineage>
</organism>
<dbReference type="Proteomes" id="UP001066276">
    <property type="component" value="Chromosome 5"/>
</dbReference>
<comment type="caution">
    <text evidence="1">The sequence shown here is derived from an EMBL/GenBank/DDBJ whole genome shotgun (WGS) entry which is preliminary data.</text>
</comment>
<dbReference type="EMBL" id="JANPWB010000009">
    <property type="protein sequence ID" value="KAJ1152998.1"/>
    <property type="molecule type" value="Genomic_DNA"/>
</dbReference>
<keyword evidence="2" id="KW-1185">Reference proteome</keyword>
<protein>
    <submittedName>
        <fullName evidence="1">Uncharacterized protein</fullName>
    </submittedName>
</protein>